<evidence type="ECO:0000313" key="2">
    <source>
        <dbReference type="EMBL" id="GFH81415.1"/>
    </source>
</evidence>
<comment type="caution">
    <text evidence="3">The sequence shown here is derived from an EMBL/GenBank/DDBJ whole genome shotgun (WGS) entry which is preliminary data.</text>
</comment>
<accession>A0A8H9LT61</accession>
<dbReference type="Proteomes" id="UP000660975">
    <property type="component" value="Unassembled WGS sequence"/>
</dbReference>
<evidence type="ECO:0000313" key="4">
    <source>
        <dbReference type="Proteomes" id="UP000480804"/>
    </source>
</evidence>
<reference evidence="2 4" key="2">
    <citation type="submission" date="2020-02" db="EMBL/GenBank/DDBJ databases">
        <title>Whole genome shotgun sequence of Streptomyces gougerotii NBRC 13043.</title>
        <authorList>
            <person name="Ichikawa N."/>
            <person name="Komaki H."/>
            <person name="Tamura T."/>
        </authorList>
    </citation>
    <scope>NUCLEOTIDE SEQUENCE [LARGE SCALE GENOMIC DNA]</scope>
    <source>
        <strain evidence="2 4">NBRC 13043</strain>
    </source>
</reference>
<feature type="region of interest" description="Disordered" evidence="1">
    <location>
        <begin position="1"/>
        <end position="101"/>
    </location>
</feature>
<evidence type="ECO:0000313" key="5">
    <source>
        <dbReference type="Proteomes" id="UP000660975"/>
    </source>
</evidence>
<dbReference type="AlphaFoldDB" id="A0A8H9LT61"/>
<proteinExistence type="predicted"/>
<evidence type="ECO:0000256" key="1">
    <source>
        <dbReference type="SAM" id="MobiDB-lite"/>
    </source>
</evidence>
<keyword evidence="4" id="KW-1185">Reference proteome</keyword>
<feature type="compositionally biased region" description="Basic residues" evidence="1">
    <location>
        <begin position="10"/>
        <end position="24"/>
    </location>
</feature>
<reference evidence="3" key="1">
    <citation type="journal article" date="2014" name="Int. J. Syst. Evol. Microbiol.">
        <title>Complete genome sequence of Corynebacterium casei LMG S-19264T (=DSM 44701T), isolated from a smear-ripened cheese.</title>
        <authorList>
            <consortium name="US DOE Joint Genome Institute (JGI-PGF)"/>
            <person name="Walter F."/>
            <person name="Albersmeier A."/>
            <person name="Kalinowski J."/>
            <person name="Ruckert C."/>
        </authorList>
    </citation>
    <scope>NUCLEOTIDE SEQUENCE</scope>
    <source>
        <strain evidence="3">JCM 4136</strain>
    </source>
</reference>
<feature type="compositionally biased region" description="Low complexity" evidence="1">
    <location>
        <begin position="53"/>
        <end position="66"/>
    </location>
</feature>
<protein>
    <submittedName>
        <fullName evidence="3">Uncharacterized protein</fullName>
    </submittedName>
</protein>
<reference evidence="3" key="3">
    <citation type="submission" date="2020-09" db="EMBL/GenBank/DDBJ databases">
        <authorList>
            <person name="Sun Q."/>
            <person name="Ohkuma M."/>
        </authorList>
    </citation>
    <scope>NUCLEOTIDE SEQUENCE</scope>
    <source>
        <strain evidence="3">JCM 4136</strain>
    </source>
</reference>
<gene>
    <name evidence="3" type="ORF">GCM10010227_33150</name>
    <name evidence="2" type="ORF">Sgou_60850</name>
</gene>
<name>A0A8H9LT61_9ACTN</name>
<evidence type="ECO:0000313" key="3">
    <source>
        <dbReference type="EMBL" id="GGU76236.1"/>
    </source>
</evidence>
<organism evidence="3 5">
    <name type="scientific">Streptomyces gougerotii</name>
    <dbReference type="NCBI Taxonomy" id="53448"/>
    <lineage>
        <taxon>Bacteria</taxon>
        <taxon>Bacillati</taxon>
        <taxon>Actinomycetota</taxon>
        <taxon>Actinomycetes</taxon>
        <taxon>Kitasatosporales</taxon>
        <taxon>Streptomycetaceae</taxon>
        <taxon>Streptomyces</taxon>
        <taxon>Streptomyces diastaticus group</taxon>
    </lineage>
</organism>
<dbReference type="Proteomes" id="UP000480804">
    <property type="component" value="Unassembled WGS sequence"/>
</dbReference>
<dbReference type="EMBL" id="BLLO01000031">
    <property type="protein sequence ID" value="GFH81415.1"/>
    <property type="molecule type" value="Genomic_DNA"/>
</dbReference>
<dbReference type="EMBL" id="BMSC01000009">
    <property type="protein sequence ID" value="GGU76236.1"/>
    <property type="molecule type" value="Genomic_DNA"/>
</dbReference>
<sequence length="101" mass="10693">MPALDEWNHRPVRARGARLPRSGRARPADRDVSRAAPPALVTVQKPITNGTVATPRPAAARKPPTAEGRRPGHRPRQGRGPQSTGHGPPGAPTTKVNRGQG</sequence>